<dbReference type="Proteomes" id="UP001159363">
    <property type="component" value="Chromosome 1"/>
</dbReference>
<sequence>MVAISRKDTRKFFAGKRKKRRFFTPNWPLWTVKKEKKGNPRWPPLVLAAKIAALAVKMAAFRTGKLASVGTDRLQQPENAGPRATAGLLPLVVFDDSVYICYGGTAWEHGKQIRSFGAATREFISEPRSHDIASSNLTGDLNEIRRSSAAFPTQAGDCLNASRLEQHSASALRLLCTETFSVKSLFAHLIYTVKFYDGNTARLARRSCEALHVPVSVARIAPSLLNLRRAVTVQAISVRSYFRRNTRRQNSRRGEPGSIPGGVASGSSPLVGGFSRGSPVSPALAFRRCSILIYFTFIGSQYLAMEGVEFLPSLAVMRACACKPDSGKGGQGKGGEREIRDVLEFSEHPRTQKASFVGFHALSSIHNANTSPVVVRPYFAFRTQPDGLHQRLLAVGPLQYLKGCRPSPRNFSQSRVAPRVLISRIFLSILYTCRLLQQGRRGRTRQREGRIEVSHSPPGPGCGAKTGLITRLPPRRTGFDSRQVRLRFFARGNRAGRCRSSAGFLEDLPLPPPLYSAGAAPYSPLFTFIGSEDLDVKD</sequence>
<evidence type="ECO:0000256" key="1">
    <source>
        <dbReference type="SAM" id="MobiDB-lite"/>
    </source>
</evidence>
<feature type="region of interest" description="Disordered" evidence="1">
    <location>
        <begin position="442"/>
        <end position="467"/>
    </location>
</feature>
<protein>
    <submittedName>
        <fullName evidence="2">Uncharacterized protein</fullName>
    </submittedName>
</protein>
<comment type="caution">
    <text evidence="2">The sequence shown here is derived from an EMBL/GenBank/DDBJ whole genome shotgun (WGS) entry which is preliminary data.</text>
</comment>
<evidence type="ECO:0000313" key="3">
    <source>
        <dbReference type="Proteomes" id="UP001159363"/>
    </source>
</evidence>
<gene>
    <name evidence="2" type="ORF">PR048_003184</name>
</gene>
<dbReference type="EMBL" id="JARBHB010000001">
    <property type="protein sequence ID" value="KAJ8897831.1"/>
    <property type="molecule type" value="Genomic_DNA"/>
</dbReference>
<accession>A0ABQ9INB8</accession>
<evidence type="ECO:0000313" key="2">
    <source>
        <dbReference type="EMBL" id="KAJ8897831.1"/>
    </source>
</evidence>
<proteinExistence type="predicted"/>
<organism evidence="2 3">
    <name type="scientific">Dryococelus australis</name>
    <dbReference type="NCBI Taxonomy" id="614101"/>
    <lineage>
        <taxon>Eukaryota</taxon>
        <taxon>Metazoa</taxon>
        <taxon>Ecdysozoa</taxon>
        <taxon>Arthropoda</taxon>
        <taxon>Hexapoda</taxon>
        <taxon>Insecta</taxon>
        <taxon>Pterygota</taxon>
        <taxon>Neoptera</taxon>
        <taxon>Polyneoptera</taxon>
        <taxon>Phasmatodea</taxon>
        <taxon>Verophasmatodea</taxon>
        <taxon>Anareolatae</taxon>
        <taxon>Phasmatidae</taxon>
        <taxon>Eurycanthinae</taxon>
        <taxon>Dryococelus</taxon>
    </lineage>
</organism>
<keyword evidence="3" id="KW-1185">Reference proteome</keyword>
<reference evidence="2 3" key="1">
    <citation type="submission" date="2023-02" db="EMBL/GenBank/DDBJ databases">
        <title>LHISI_Scaffold_Assembly.</title>
        <authorList>
            <person name="Stuart O.P."/>
            <person name="Cleave R."/>
            <person name="Magrath M.J.L."/>
            <person name="Mikheyev A.S."/>
        </authorList>
    </citation>
    <scope>NUCLEOTIDE SEQUENCE [LARGE SCALE GENOMIC DNA]</scope>
    <source>
        <strain evidence="2">Daus_M_001</strain>
        <tissue evidence="2">Leg muscle</tissue>
    </source>
</reference>
<name>A0ABQ9INB8_9NEOP</name>